<reference evidence="1 2" key="1">
    <citation type="submission" date="2020-06" db="EMBL/GenBank/DDBJ databases">
        <title>Transcriptomic and genomic resources for Thalictrum thalictroides and T. hernandezii: Facilitating candidate gene discovery in an emerging model plant lineage.</title>
        <authorList>
            <person name="Arias T."/>
            <person name="Riano-Pachon D.M."/>
            <person name="Di Stilio V.S."/>
        </authorList>
    </citation>
    <scope>NUCLEOTIDE SEQUENCE [LARGE SCALE GENOMIC DNA]</scope>
    <source>
        <strain evidence="2">cv. WT478/WT964</strain>
        <tissue evidence="1">Leaves</tissue>
    </source>
</reference>
<organism evidence="1 2">
    <name type="scientific">Thalictrum thalictroides</name>
    <name type="common">Rue-anemone</name>
    <name type="synonym">Anemone thalictroides</name>
    <dbReference type="NCBI Taxonomy" id="46969"/>
    <lineage>
        <taxon>Eukaryota</taxon>
        <taxon>Viridiplantae</taxon>
        <taxon>Streptophyta</taxon>
        <taxon>Embryophyta</taxon>
        <taxon>Tracheophyta</taxon>
        <taxon>Spermatophyta</taxon>
        <taxon>Magnoliopsida</taxon>
        <taxon>Ranunculales</taxon>
        <taxon>Ranunculaceae</taxon>
        <taxon>Thalictroideae</taxon>
        <taxon>Thalictrum</taxon>
    </lineage>
</organism>
<evidence type="ECO:0000313" key="1">
    <source>
        <dbReference type="EMBL" id="KAF5204326.1"/>
    </source>
</evidence>
<sequence>MIVGYVQPEDGEEALRLFSHMHCAQIQASQVIVFFVHVQGYSLHGLSGDALEAFVRMRETEVTEQDNLCRRLVSM</sequence>
<dbReference type="Gene3D" id="1.25.40.10">
    <property type="entry name" value="Tetratricopeptide repeat domain"/>
    <property type="match status" value="1"/>
</dbReference>
<dbReference type="EMBL" id="JABWDY010005572">
    <property type="protein sequence ID" value="KAF5204326.1"/>
    <property type="molecule type" value="Genomic_DNA"/>
</dbReference>
<dbReference type="Proteomes" id="UP000554482">
    <property type="component" value="Unassembled WGS sequence"/>
</dbReference>
<evidence type="ECO:0000313" key="2">
    <source>
        <dbReference type="Proteomes" id="UP000554482"/>
    </source>
</evidence>
<evidence type="ECO:0008006" key="3">
    <source>
        <dbReference type="Google" id="ProtNLM"/>
    </source>
</evidence>
<gene>
    <name evidence="1" type="ORF">FRX31_006088</name>
</gene>
<comment type="caution">
    <text evidence="1">The sequence shown here is derived from an EMBL/GenBank/DDBJ whole genome shotgun (WGS) entry which is preliminary data.</text>
</comment>
<dbReference type="InterPro" id="IPR011990">
    <property type="entry name" value="TPR-like_helical_dom_sf"/>
</dbReference>
<keyword evidence="2" id="KW-1185">Reference proteome</keyword>
<dbReference type="AlphaFoldDB" id="A0A7J6X3J1"/>
<protein>
    <recommendedName>
        <fullName evidence="3">Pentatricopeptide repeat-containing protein</fullName>
    </recommendedName>
</protein>
<accession>A0A7J6X3J1</accession>
<name>A0A7J6X3J1_THATH</name>
<proteinExistence type="predicted"/>